<name>A0A371GGK3_MUCPR</name>
<accession>A0A371GGK3</accession>
<organism evidence="1 2">
    <name type="scientific">Mucuna pruriens</name>
    <name type="common">Velvet bean</name>
    <name type="synonym">Dolichos pruriens</name>
    <dbReference type="NCBI Taxonomy" id="157652"/>
    <lineage>
        <taxon>Eukaryota</taxon>
        <taxon>Viridiplantae</taxon>
        <taxon>Streptophyta</taxon>
        <taxon>Embryophyta</taxon>
        <taxon>Tracheophyta</taxon>
        <taxon>Spermatophyta</taxon>
        <taxon>Magnoliopsida</taxon>
        <taxon>eudicotyledons</taxon>
        <taxon>Gunneridae</taxon>
        <taxon>Pentapetalae</taxon>
        <taxon>rosids</taxon>
        <taxon>fabids</taxon>
        <taxon>Fabales</taxon>
        <taxon>Fabaceae</taxon>
        <taxon>Papilionoideae</taxon>
        <taxon>50 kb inversion clade</taxon>
        <taxon>NPAAA clade</taxon>
        <taxon>indigoferoid/millettioid clade</taxon>
        <taxon>Phaseoleae</taxon>
        <taxon>Mucuna</taxon>
    </lineage>
</organism>
<evidence type="ECO:0000313" key="1">
    <source>
        <dbReference type="EMBL" id="RDX89646.1"/>
    </source>
</evidence>
<sequence>MGVIPANSRPQLSKPSVGNGRILDNMVDNYRTLKELATHDIMCQPWCEDPHKYLKEFHGNTHQFGVTRSAASKVVNEIFVVDNQRLENKITKLTSLVRQLAIGQHHTSPLARVCGICAFVKHRTNPFPTLRETKMNSAKVVTTMGGQQYRKPYDQYSNLRYGSYPMQNVPQNH</sequence>
<comment type="caution">
    <text evidence="1">The sequence shown here is derived from an EMBL/GenBank/DDBJ whole genome shotgun (WGS) entry which is preliminary data.</text>
</comment>
<keyword evidence="2" id="KW-1185">Reference proteome</keyword>
<dbReference type="AlphaFoldDB" id="A0A371GGK3"/>
<feature type="non-terminal residue" evidence="1">
    <location>
        <position position="1"/>
    </location>
</feature>
<reference evidence="1" key="1">
    <citation type="submission" date="2018-05" db="EMBL/GenBank/DDBJ databases">
        <title>Draft genome of Mucuna pruriens seed.</title>
        <authorList>
            <person name="Nnadi N.E."/>
            <person name="Vos R."/>
            <person name="Hasami M.H."/>
            <person name="Devisetty U.K."/>
            <person name="Aguiy J.C."/>
        </authorList>
    </citation>
    <scope>NUCLEOTIDE SEQUENCE [LARGE SCALE GENOMIC DNA]</scope>
    <source>
        <strain evidence="1">JCA_2017</strain>
    </source>
</reference>
<gene>
    <name evidence="1" type="ORF">CR513_28600</name>
</gene>
<protein>
    <submittedName>
        <fullName evidence="1">Uncharacterized protein</fullName>
    </submittedName>
</protein>
<evidence type="ECO:0000313" key="2">
    <source>
        <dbReference type="Proteomes" id="UP000257109"/>
    </source>
</evidence>
<dbReference type="EMBL" id="QJKJ01005614">
    <property type="protein sequence ID" value="RDX89646.1"/>
    <property type="molecule type" value="Genomic_DNA"/>
</dbReference>
<proteinExistence type="predicted"/>
<dbReference type="Proteomes" id="UP000257109">
    <property type="component" value="Unassembled WGS sequence"/>
</dbReference>